<dbReference type="PANTHER" id="PTHR43687:SF1">
    <property type="entry name" value="FERREDOXIN III"/>
    <property type="match status" value="1"/>
</dbReference>
<evidence type="ECO:0000256" key="5">
    <source>
        <dbReference type="SAM" id="MobiDB-lite"/>
    </source>
</evidence>
<keyword evidence="1" id="KW-0004">4Fe-4S</keyword>
<accession>A0A2T5G7J3</accession>
<keyword evidence="4" id="KW-0411">Iron-sulfur</keyword>
<dbReference type="InterPro" id="IPR050572">
    <property type="entry name" value="Fe-S_Ferredoxin"/>
</dbReference>
<dbReference type="AlphaFoldDB" id="A0A2T5G7J3"/>
<evidence type="ECO:0000259" key="6">
    <source>
        <dbReference type="PROSITE" id="PS51379"/>
    </source>
</evidence>
<evidence type="ECO:0000256" key="2">
    <source>
        <dbReference type="ARBA" id="ARBA00022723"/>
    </source>
</evidence>
<dbReference type="InterPro" id="IPR017896">
    <property type="entry name" value="4Fe4S_Fe-S-bd"/>
</dbReference>
<reference evidence="7 8" key="1">
    <citation type="submission" date="2017-08" db="EMBL/GenBank/DDBJ databases">
        <title>Burning lignite coal seam in the remote Altai Mountains harbors a hydrogen-driven thermophilic microbial community.</title>
        <authorList>
            <person name="Kadnikov V.V."/>
            <person name="Mardanov A.V."/>
            <person name="Ivasenko D."/>
            <person name="Beletsky A.V."/>
            <person name="Karnachuk O.V."/>
            <person name="Ravin N.V."/>
        </authorList>
    </citation>
    <scope>NUCLEOTIDE SEQUENCE [LARGE SCALE GENOMIC DNA]</scope>
    <source>
        <strain evidence="7">AL31</strain>
    </source>
</reference>
<dbReference type="Proteomes" id="UP000244016">
    <property type="component" value="Unassembled WGS sequence"/>
</dbReference>
<dbReference type="Pfam" id="PF12838">
    <property type="entry name" value="Fer4_7"/>
    <property type="match status" value="2"/>
</dbReference>
<organism evidence="7 8">
    <name type="scientific">Brockia lithotrophica</name>
    <dbReference type="NCBI Taxonomy" id="933949"/>
    <lineage>
        <taxon>Bacteria</taxon>
        <taxon>Bacillati</taxon>
        <taxon>Bacillota</taxon>
        <taxon>Bacilli</taxon>
        <taxon>Bacillales</taxon>
        <taxon>Bacillales Family X. Incertae Sedis</taxon>
        <taxon>Brockia</taxon>
    </lineage>
</organism>
<feature type="compositionally biased region" description="Low complexity" evidence="5">
    <location>
        <begin position="151"/>
        <end position="174"/>
    </location>
</feature>
<dbReference type="GO" id="GO:0046872">
    <property type="term" value="F:metal ion binding"/>
    <property type="evidence" value="ECO:0007669"/>
    <property type="project" value="UniProtKB-KW"/>
</dbReference>
<comment type="caution">
    <text evidence="7">The sequence shown here is derived from an EMBL/GenBank/DDBJ whole genome shotgun (WGS) entry which is preliminary data.</text>
</comment>
<keyword evidence="2" id="KW-0479">Metal-binding</keyword>
<keyword evidence="3" id="KW-0408">Iron</keyword>
<proteinExistence type="predicted"/>
<gene>
    <name evidence="7" type="ORF">BLITH_1122</name>
</gene>
<protein>
    <submittedName>
        <fullName evidence="7">Iron-sulfur cluster-binding protein</fullName>
    </submittedName>
</protein>
<feature type="region of interest" description="Disordered" evidence="5">
    <location>
        <begin position="238"/>
        <end position="260"/>
    </location>
</feature>
<dbReference type="PANTHER" id="PTHR43687">
    <property type="entry name" value="ADENYLYLSULFATE REDUCTASE, BETA SUBUNIT"/>
    <property type="match status" value="1"/>
</dbReference>
<dbReference type="SUPFAM" id="SSF54862">
    <property type="entry name" value="4Fe-4S ferredoxins"/>
    <property type="match status" value="1"/>
</dbReference>
<dbReference type="GO" id="GO:0051539">
    <property type="term" value="F:4 iron, 4 sulfur cluster binding"/>
    <property type="evidence" value="ECO:0007669"/>
    <property type="project" value="UniProtKB-KW"/>
</dbReference>
<evidence type="ECO:0000256" key="1">
    <source>
        <dbReference type="ARBA" id="ARBA00022485"/>
    </source>
</evidence>
<feature type="region of interest" description="Disordered" evidence="5">
    <location>
        <begin position="150"/>
        <end position="192"/>
    </location>
</feature>
<evidence type="ECO:0000313" key="7">
    <source>
        <dbReference type="EMBL" id="PTQ52155.1"/>
    </source>
</evidence>
<feature type="domain" description="4Fe-4S ferredoxin-type" evidence="6">
    <location>
        <begin position="348"/>
        <end position="378"/>
    </location>
</feature>
<evidence type="ECO:0000256" key="4">
    <source>
        <dbReference type="ARBA" id="ARBA00023014"/>
    </source>
</evidence>
<name>A0A2T5G7J3_9BACL</name>
<feature type="region of interest" description="Disordered" evidence="5">
    <location>
        <begin position="280"/>
        <end position="315"/>
    </location>
</feature>
<evidence type="ECO:0000313" key="8">
    <source>
        <dbReference type="Proteomes" id="UP000244016"/>
    </source>
</evidence>
<feature type="domain" description="4Fe-4S ferredoxin-type" evidence="6">
    <location>
        <begin position="49"/>
        <end position="78"/>
    </location>
</feature>
<sequence length="470" mass="50083">MWMDLLFPGEKLDVRPGVCLNAKSREVVCDECARACLFGAIRIDVRASAVVSVDPEACTGCAACVGACPTGALMKKGAPDSLAYARRWWDARSEGELPDAAVVVEDAPSAGARGESPPFLACTLSPHGERSSWPVACFLELEPAHFFDAGSVSPSSTASSPPSLPRGGRPASGGADRREDADSASPSRGGPQFRVAVDLLPCRRCPRGVRYEEAEAHLRALEEALRRYGRPVTFVPLAGGSEGGGRGAADASSRPESVPQEAIGRREVFRHLLPPGIRELLAGPQETPPPSASEAAEITASPSRPPAGEEQVSGYGAGRALAKKRLYRGRLSSPPSLRTYRYGEKFALTATLAVGETCDSCDVCARVCPTEALSWRSRSGEAALVLDEERCLGCEKCAVLCPRKAIAVRWNASAPLPERVLVVFEEQTCAGCGRPFRARPGDPERLCSVCRARRLPPDFFAAQFAPRPSR</sequence>
<feature type="domain" description="4Fe-4S ferredoxin-type" evidence="6">
    <location>
        <begin position="382"/>
        <end position="411"/>
    </location>
</feature>
<dbReference type="Gene3D" id="3.30.70.20">
    <property type="match status" value="2"/>
</dbReference>
<dbReference type="PROSITE" id="PS00198">
    <property type="entry name" value="4FE4S_FER_1"/>
    <property type="match status" value="2"/>
</dbReference>
<dbReference type="PROSITE" id="PS51379">
    <property type="entry name" value="4FE4S_FER_2"/>
    <property type="match status" value="3"/>
</dbReference>
<dbReference type="InterPro" id="IPR017900">
    <property type="entry name" value="4Fe4S_Fe_S_CS"/>
</dbReference>
<evidence type="ECO:0000256" key="3">
    <source>
        <dbReference type="ARBA" id="ARBA00023004"/>
    </source>
</evidence>
<dbReference type="EMBL" id="PEBW01000003">
    <property type="protein sequence ID" value="PTQ52155.1"/>
    <property type="molecule type" value="Genomic_DNA"/>
</dbReference>